<organism evidence="2 3">
    <name type="scientific">Chelatococcus reniformis</name>
    <dbReference type="NCBI Taxonomy" id="1494448"/>
    <lineage>
        <taxon>Bacteria</taxon>
        <taxon>Pseudomonadati</taxon>
        <taxon>Pseudomonadota</taxon>
        <taxon>Alphaproteobacteria</taxon>
        <taxon>Hyphomicrobiales</taxon>
        <taxon>Chelatococcaceae</taxon>
        <taxon>Chelatococcus</taxon>
    </lineage>
</organism>
<dbReference type="AlphaFoldDB" id="A0A916UVB6"/>
<feature type="chain" id="PRO_5036904434" description="PepSY domain-containing protein" evidence="1">
    <location>
        <begin position="21"/>
        <end position="114"/>
    </location>
</feature>
<keyword evidence="1" id="KW-0732">Signal</keyword>
<dbReference type="Proteomes" id="UP000637002">
    <property type="component" value="Unassembled WGS sequence"/>
</dbReference>
<name>A0A916UVB6_9HYPH</name>
<evidence type="ECO:0008006" key="4">
    <source>
        <dbReference type="Google" id="ProtNLM"/>
    </source>
</evidence>
<feature type="signal peptide" evidence="1">
    <location>
        <begin position="1"/>
        <end position="20"/>
    </location>
</feature>
<proteinExistence type="predicted"/>
<comment type="caution">
    <text evidence="2">The sequence shown here is derived from an EMBL/GenBank/DDBJ whole genome shotgun (WGS) entry which is preliminary data.</text>
</comment>
<evidence type="ECO:0000313" key="2">
    <source>
        <dbReference type="EMBL" id="GGC90318.1"/>
    </source>
</evidence>
<evidence type="ECO:0000256" key="1">
    <source>
        <dbReference type="SAM" id="SignalP"/>
    </source>
</evidence>
<protein>
    <recommendedName>
        <fullName evidence="4">PepSY domain-containing protein</fullName>
    </recommendedName>
</protein>
<dbReference type="EMBL" id="BMGG01000011">
    <property type="protein sequence ID" value="GGC90318.1"/>
    <property type="molecule type" value="Genomic_DNA"/>
</dbReference>
<reference evidence="2" key="1">
    <citation type="journal article" date="2014" name="Int. J. Syst. Evol. Microbiol.">
        <title>Complete genome sequence of Corynebacterium casei LMG S-19264T (=DSM 44701T), isolated from a smear-ripened cheese.</title>
        <authorList>
            <consortium name="US DOE Joint Genome Institute (JGI-PGF)"/>
            <person name="Walter F."/>
            <person name="Albersmeier A."/>
            <person name="Kalinowski J."/>
            <person name="Ruckert C."/>
        </authorList>
    </citation>
    <scope>NUCLEOTIDE SEQUENCE</scope>
    <source>
        <strain evidence="2">CGMCC 1.12919</strain>
    </source>
</reference>
<keyword evidence="3" id="KW-1185">Reference proteome</keyword>
<gene>
    <name evidence="2" type="ORF">GCM10010994_55190</name>
</gene>
<accession>A0A916UVB6</accession>
<evidence type="ECO:0000313" key="3">
    <source>
        <dbReference type="Proteomes" id="UP000637002"/>
    </source>
</evidence>
<sequence>MRLRYIVLALACIAPGAAGAAEKLPSFPKRTLYDDAKSSLIALGFKPADMTSVKGRCLDDQDTRCAHYPEIEICYPTGKAQCQLLWTTPSGKVIEIETTEDLKVIGSKCRANCS</sequence>
<reference evidence="2" key="2">
    <citation type="submission" date="2020-09" db="EMBL/GenBank/DDBJ databases">
        <authorList>
            <person name="Sun Q."/>
            <person name="Zhou Y."/>
        </authorList>
    </citation>
    <scope>NUCLEOTIDE SEQUENCE</scope>
    <source>
        <strain evidence="2">CGMCC 1.12919</strain>
    </source>
</reference>